<dbReference type="FunFam" id="3.80.10.10:FF:000033">
    <property type="entry name" value="FLII, actin remodeling protein"/>
    <property type="match status" value="1"/>
</dbReference>
<keyword evidence="7" id="KW-0965">Cell junction</keyword>
<dbReference type="FunFam" id="3.40.20.10:FF:000019">
    <property type="entry name" value="protein flightless-1 homolog isoform X1"/>
    <property type="match status" value="1"/>
</dbReference>
<dbReference type="CDD" id="cd11288">
    <property type="entry name" value="gelsolin_S5_like"/>
    <property type="match status" value="1"/>
</dbReference>
<dbReference type="InterPro" id="IPR055414">
    <property type="entry name" value="LRR_R13L4/SHOC2-like"/>
</dbReference>
<dbReference type="Gene3D" id="3.80.10.10">
    <property type="entry name" value="Ribonuclease Inhibitor"/>
    <property type="match status" value="4"/>
</dbReference>
<dbReference type="InterPro" id="IPR003591">
    <property type="entry name" value="Leu-rich_rpt_typical-subtyp"/>
</dbReference>
<dbReference type="CDD" id="cd11292">
    <property type="entry name" value="gelsolin_S3_like"/>
    <property type="match status" value="1"/>
</dbReference>
<name>A0AAJ7X8W2_PETMA</name>
<keyword evidence="18" id="KW-1185">Reference proteome</keyword>
<feature type="domain" description="Gelsolin-like" evidence="16">
    <location>
        <begin position="635"/>
        <end position="709"/>
    </location>
</feature>
<dbReference type="GO" id="GO:0051016">
    <property type="term" value="P:barbed-end actin filament capping"/>
    <property type="evidence" value="ECO:0007669"/>
    <property type="project" value="TreeGrafter"/>
</dbReference>
<evidence type="ECO:0000256" key="6">
    <source>
        <dbReference type="ARBA" id="ARBA00022737"/>
    </source>
</evidence>
<dbReference type="InterPro" id="IPR007122">
    <property type="entry name" value="Villin/Gelsolin"/>
</dbReference>
<dbReference type="KEGG" id="pmrn:116951403"/>
<dbReference type="Pfam" id="PF00560">
    <property type="entry name" value="LRR_1"/>
    <property type="match status" value="1"/>
</dbReference>
<dbReference type="InterPro" id="IPR032675">
    <property type="entry name" value="LRR_dom_sf"/>
</dbReference>
<comment type="subcellular location">
    <subcellularLocation>
        <location evidence="2">Cell junction</location>
        <location evidence="2">Focal adhesion</location>
    </subcellularLocation>
    <subcellularLocation>
        <location evidence="3">Cytoplasm</location>
        <location evidence="3">Cytoskeleton</location>
        <location evidence="3">Microtubule organizing center</location>
        <location evidence="3">Centrosome</location>
    </subcellularLocation>
    <subcellularLocation>
        <location evidence="1">Nucleus</location>
    </subcellularLocation>
</comment>
<dbReference type="FunFam" id="3.40.20.10:FF:000030">
    <property type="entry name" value="protein flightless-1 homolog isoform X1"/>
    <property type="match status" value="1"/>
</dbReference>
<dbReference type="Gene3D" id="3.40.20.10">
    <property type="entry name" value="Severin"/>
    <property type="match status" value="6"/>
</dbReference>
<feature type="domain" description="Disease resistance R13L4/SHOC-2-like LRR" evidence="17">
    <location>
        <begin position="10"/>
        <end position="138"/>
    </location>
</feature>
<dbReference type="GO" id="GO:0015629">
    <property type="term" value="C:actin cytoskeleton"/>
    <property type="evidence" value="ECO:0007669"/>
    <property type="project" value="TreeGrafter"/>
</dbReference>
<dbReference type="CDD" id="cd11290">
    <property type="entry name" value="gelsolin_S1_like"/>
    <property type="match status" value="1"/>
</dbReference>
<dbReference type="RefSeq" id="XP_032825844.1">
    <property type="nucleotide sequence ID" value="XM_032969953.1"/>
</dbReference>
<keyword evidence="10" id="KW-0804">Transcription</keyword>
<evidence type="ECO:0000256" key="2">
    <source>
        <dbReference type="ARBA" id="ARBA00004246"/>
    </source>
</evidence>
<dbReference type="SMART" id="SM00262">
    <property type="entry name" value="GEL"/>
    <property type="match status" value="6"/>
</dbReference>
<evidence type="ECO:0000259" key="16">
    <source>
        <dbReference type="Pfam" id="PF00626"/>
    </source>
</evidence>
<dbReference type="Proteomes" id="UP001318040">
    <property type="component" value="Chromosome 43"/>
</dbReference>
<dbReference type="GO" id="GO:0005813">
    <property type="term" value="C:centrosome"/>
    <property type="evidence" value="ECO:0007669"/>
    <property type="project" value="UniProtKB-SubCell"/>
</dbReference>
<dbReference type="SMART" id="SM00369">
    <property type="entry name" value="LRR_TYP"/>
    <property type="match status" value="9"/>
</dbReference>
<accession>A0AAJ7X8W2</accession>
<evidence type="ECO:0000256" key="12">
    <source>
        <dbReference type="ARBA" id="ARBA00023212"/>
    </source>
</evidence>
<dbReference type="CDD" id="cd11280">
    <property type="entry name" value="gelsolin_like"/>
    <property type="match status" value="2"/>
</dbReference>
<feature type="domain" description="Gelsolin-like" evidence="16">
    <location>
        <begin position="765"/>
        <end position="838"/>
    </location>
</feature>
<dbReference type="SMART" id="SM00365">
    <property type="entry name" value="LRR_SD22"/>
    <property type="match status" value="4"/>
</dbReference>
<evidence type="ECO:0000256" key="13">
    <source>
        <dbReference type="ARBA" id="ARBA00023242"/>
    </source>
</evidence>
<feature type="region of interest" description="Disordered" evidence="15">
    <location>
        <begin position="978"/>
        <end position="1003"/>
    </location>
</feature>
<evidence type="ECO:0000256" key="8">
    <source>
        <dbReference type="ARBA" id="ARBA00023015"/>
    </source>
</evidence>
<keyword evidence="4" id="KW-0963">Cytoplasm</keyword>
<dbReference type="CDD" id="cd11291">
    <property type="entry name" value="gelsolin_S6_like"/>
    <property type="match status" value="1"/>
</dbReference>
<evidence type="ECO:0000259" key="17">
    <source>
        <dbReference type="Pfam" id="PF23598"/>
    </source>
</evidence>
<dbReference type="PROSITE" id="PS51450">
    <property type="entry name" value="LRR"/>
    <property type="match status" value="2"/>
</dbReference>
<keyword evidence="8" id="KW-0805">Transcription regulation</keyword>
<keyword evidence="13" id="KW-0539">Nucleus</keyword>
<organism evidence="18 19">
    <name type="scientific">Petromyzon marinus</name>
    <name type="common">Sea lamprey</name>
    <dbReference type="NCBI Taxonomy" id="7757"/>
    <lineage>
        <taxon>Eukaryota</taxon>
        <taxon>Metazoa</taxon>
        <taxon>Chordata</taxon>
        <taxon>Craniata</taxon>
        <taxon>Vertebrata</taxon>
        <taxon>Cyclostomata</taxon>
        <taxon>Hyperoartia</taxon>
        <taxon>Petromyzontiformes</taxon>
        <taxon>Petromyzontidae</taxon>
        <taxon>Petromyzon</taxon>
    </lineage>
</organism>
<dbReference type="PANTHER" id="PTHR11977:SF51">
    <property type="entry name" value="PROTEIN FLIGHTLESS-1 HOMOLOG"/>
    <property type="match status" value="1"/>
</dbReference>
<evidence type="ECO:0000256" key="7">
    <source>
        <dbReference type="ARBA" id="ARBA00022949"/>
    </source>
</evidence>
<dbReference type="GO" id="GO:0030239">
    <property type="term" value="P:myofibril assembly"/>
    <property type="evidence" value="ECO:0007669"/>
    <property type="project" value="TreeGrafter"/>
</dbReference>
<evidence type="ECO:0000313" key="19">
    <source>
        <dbReference type="RefSeq" id="XP_032825844.1"/>
    </source>
</evidence>
<dbReference type="PRINTS" id="PR00597">
    <property type="entry name" value="GELSOLIN"/>
</dbReference>
<evidence type="ECO:0000256" key="5">
    <source>
        <dbReference type="ARBA" id="ARBA00022614"/>
    </source>
</evidence>
<keyword evidence="12" id="KW-0206">Cytoskeleton</keyword>
<dbReference type="PRINTS" id="PR00019">
    <property type="entry name" value="LEURICHRPT"/>
</dbReference>
<dbReference type="GO" id="GO:0051015">
    <property type="term" value="F:actin filament binding"/>
    <property type="evidence" value="ECO:0007669"/>
    <property type="project" value="InterPro"/>
</dbReference>
<proteinExistence type="predicted"/>
<sequence length="1306" mass="147099">MAASTGVLPFVRGVDLSGNSFKGGYFPESVEDMSSLRWLKLNHTGLCYLPEELGKLEKLEYLSVSHNSINTLHGEISHLPCLRAIVARANNLKNSGVPNDIFQLEDLSVLDLSHNQLTEVPRELDKARNMLVLNLSHNSIGPSLHSQLFINITDLLYLDLSNNRLQSLPPQMRRLVHLQTLILNNNPLQHAQLRQLPALTKLQTLHLRNTQRSPNNMPASLDALSHLTDVDLSCNDMPSIPECLYALSTLRRLNLSDNQISEMSLCMDHWTNMETLNLSRNKLTMLPMAVCKLSKLRKLFINSNRLNFEGIPSGIGKLQNLEQFSAANNSLELIPEGLCRCRKLKKLILNKNCLVTLPETVHFLRLLEVLDVRDNPELVMPPKPVDRSAEWYNIDFSLQNQLRQAGASAAAVAAAAAVPGGGSTKDVIARKMRLRRPLDSTEEDQAKQVLQGMTDVAQEKSRRMDQEMGELGCSDLKARRWDEGLEKPQIDYSNLFVEGVGGRPGVEMWQIDNFYPTPVDDNMHGKFYEADCYIVLKTFSSREVSDQAWQIFYWIGGECTLDKKACAAIHAVNLRNFLGAKCRTLREEMGEESPEFCTVFDNKLAYIEGGSPSGFFTVEETVYVTRMYRCYGKKNIKLEPVPLTGSCLDPRFVFMLDKGLTIYIWKGLYAKLGAKTKARLFAEKINKNERKGHAAIEVLVQNHEPAEFWDILGGQPEEIKCHVPKDFSPPRPKLYKVGLGLGYLELPQVNYRLSVEHADTKLTRDLVPDQRLVQSLLDTHGVYILDCASDVFVWIGRRSPRLVRAAAGKLAQELCSLVQRPAHAVVTRSLESTETQVFKSKFKNWDDVLKVDYTQSAESMRRVEAPTPTLTTTTAAGDEVDTADPKKEKQMKADLSALFLPRQAPMPFTEAEQLMEEWGDDLDGMEAFVLEGKKFVRLPEDELGHFYTHDCYVFLCRYWMPVEYENTAEEGGEAGVAGEAGAGAADAGGEAGETVEPSGARPEKSSLAAATGVEEDMQCVVYFWQGHDASNMGWLTFTFSLQKKFESLFPGKLEVVRMTQQQENPKFLSHFKRKFLIHRGHRKFTDNDAQPSLYHVRSNGSALCTRCIQINTDAAFLNSEFCYILKVPFGSEDGPGMVYAWVGRGAAPDEARLTEEIMGSMFHASYSKQVINEGEEPENFFWVGIGGRKPYDQDAAYMRTARLFRCSNDKGYFSVSEKCSDFCQDDLADDDIMVLDNGDEVYMWVGTQTSQVEIKLGLKATQVYIQHMKSKEAENPRKLRLVRKGNEPHIFSRCFHAWVPFPKPTN</sequence>
<evidence type="ECO:0000256" key="11">
    <source>
        <dbReference type="ARBA" id="ARBA00023203"/>
    </source>
</evidence>
<dbReference type="InterPro" id="IPR001611">
    <property type="entry name" value="Leu-rich_rpt"/>
</dbReference>
<dbReference type="SUPFAM" id="SSF52058">
    <property type="entry name" value="L domain-like"/>
    <property type="match status" value="2"/>
</dbReference>
<keyword evidence="11" id="KW-0009">Actin-binding</keyword>
<dbReference type="GO" id="GO:0005925">
    <property type="term" value="C:focal adhesion"/>
    <property type="evidence" value="ECO:0007669"/>
    <property type="project" value="UniProtKB-SubCell"/>
</dbReference>
<evidence type="ECO:0000256" key="4">
    <source>
        <dbReference type="ARBA" id="ARBA00022490"/>
    </source>
</evidence>
<feature type="domain" description="Gelsolin-like" evidence="16">
    <location>
        <begin position="515"/>
        <end position="596"/>
    </location>
</feature>
<gene>
    <name evidence="19" type="primary">LOC116951403</name>
</gene>
<dbReference type="PANTHER" id="PTHR11977">
    <property type="entry name" value="VILLIN"/>
    <property type="match status" value="1"/>
</dbReference>
<dbReference type="FunFam" id="3.40.20.10:FF:000020">
    <property type="entry name" value="protein flightless-1 homolog isoform X1"/>
    <property type="match status" value="1"/>
</dbReference>
<dbReference type="FunFam" id="3.40.20.10:FF:000031">
    <property type="entry name" value="protein flightless-1 homolog isoform X1"/>
    <property type="match status" value="1"/>
</dbReference>
<dbReference type="GO" id="GO:0051014">
    <property type="term" value="P:actin filament severing"/>
    <property type="evidence" value="ECO:0007669"/>
    <property type="project" value="TreeGrafter"/>
</dbReference>
<feature type="domain" description="Gelsolin-like" evidence="16">
    <location>
        <begin position="1215"/>
        <end position="1289"/>
    </location>
</feature>
<reference evidence="19" key="1">
    <citation type="submission" date="2025-08" db="UniProtKB">
        <authorList>
            <consortium name="RefSeq"/>
        </authorList>
    </citation>
    <scope>IDENTIFICATION</scope>
    <source>
        <tissue evidence="19">Sperm</tissue>
    </source>
</reference>
<protein>
    <recommendedName>
        <fullName evidence="14">Protein flightless-1 homolog</fullName>
    </recommendedName>
</protein>
<dbReference type="GO" id="GO:0005634">
    <property type="term" value="C:nucleus"/>
    <property type="evidence" value="ECO:0007669"/>
    <property type="project" value="UniProtKB-SubCell"/>
</dbReference>
<dbReference type="FunFam" id="3.40.20.10:FF:000034">
    <property type="entry name" value="protein flightless-1 homolog isoform X1"/>
    <property type="match status" value="1"/>
</dbReference>
<dbReference type="InterPro" id="IPR029006">
    <property type="entry name" value="ADF-H/Gelsolin-like_dom_sf"/>
</dbReference>
<dbReference type="GO" id="GO:0005737">
    <property type="term" value="C:cytoplasm"/>
    <property type="evidence" value="ECO:0007669"/>
    <property type="project" value="TreeGrafter"/>
</dbReference>
<evidence type="ECO:0000313" key="18">
    <source>
        <dbReference type="Proteomes" id="UP001318040"/>
    </source>
</evidence>
<dbReference type="FunFam" id="3.80.10.10:FF:000050">
    <property type="entry name" value="FLII, actin remodeling protein"/>
    <property type="match status" value="1"/>
</dbReference>
<evidence type="ECO:0000256" key="10">
    <source>
        <dbReference type="ARBA" id="ARBA00023163"/>
    </source>
</evidence>
<evidence type="ECO:0000256" key="9">
    <source>
        <dbReference type="ARBA" id="ARBA00023159"/>
    </source>
</evidence>
<evidence type="ECO:0000256" key="1">
    <source>
        <dbReference type="ARBA" id="ARBA00004123"/>
    </source>
</evidence>
<keyword evidence="6" id="KW-0677">Repeat</keyword>
<evidence type="ECO:0000256" key="3">
    <source>
        <dbReference type="ARBA" id="ARBA00004300"/>
    </source>
</evidence>
<dbReference type="GO" id="GO:0008154">
    <property type="term" value="P:actin polymerization or depolymerization"/>
    <property type="evidence" value="ECO:0007669"/>
    <property type="project" value="TreeGrafter"/>
</dbReference>
<dbReference type="FunFam" id="3.80.10.10:FF:000054">
    <property type="entry name" value="FLII, actin remodeling protein"/>
    <property type="match status" value="1"/>
</dbReference>
<evidence type="ECO:0000256" key="14">
    <source>
        <dbReference type="ARBA" id="ARBA00071559"/>
    </source>
</evidence>
<dbReference type="GO" id="GO:0005546">
    <property type="term" value="F:phosphatidylinositol-4,5-bisphosphate binding"/>
    <property type="evidence" value="ECO:0007669"/>
    <property type="project" value="TreeGrafter"/>
</dbReference>
<dbReference type="Pfam" id="PF00626">
    <property type="entry name" value="Gelsolin"/>
    <property type="match status" value="4"/>
</dbReference>
<dbReference type="InterPro" id="IPR007123">
    <property type="entry name" value="Gelsolin-like_dom"/>
</dbReference>
<dbReference type="SUPFAM" id="SSF55753">
    <property type="entry name" value="Actin depolymerizing proteins"/>
    <property type="match status" value="6"/>
</dbReference>
<keyword evidence="9" id="KW-0010">Activator</keyword>
<dbReference type="Pfam" id="PF23598">
    <property type="entry name" value="LRR_14"/>
    <property type="match status" value="1"/>
</dbReference>
<evidence type="ECO:0000256" key="15">
    <source>
        <dbReference type="SAM" id="MobiDB-lite"/>
    </source>
</evidence>
<keyword evidence="5" id="KW-0433">Leucine-rich repeat</keyword>